<comment type="caution">
    <text evidence="2">The sequence shown here is derived from an EMBL/GenBank/DDBJ whole genome shotgun (WGS) entry which is preliminary data.</text>
</comment>
<feature type="chain" id="PRO_5019105917" evidence="1">
    <location>
        <begin position="21"/>
        <end position="121"/>
    </location>
</feature>
<dbReference type="AlphaFoldDB" id="A0A420HAD7"/>
<evidence type="ECO:0000313" key="3">
    <source>
        <dbReference type="Proteomes" id="UP000285405"/>
    </source>
</evidence>
<sequence>MFNLSSSLIILAILFATIFAAPLNINMGAYSPAMVVGDGAFSFSNSDTATKLINSLEGAAVDGSNANGAADGANIPVQAGVVPAAAPSGLEGIGRKKTINALNLTAKRDGNISGLAYVGIG</sequence>
<gene>
    <name evidence="2" type="ORF">GcC1_212017</name>
</gene>
<proteinExistence type="predicted"/>
<accession>A0A420HAD7</accession>
<reference evidence="2 3" key="1">
    <citation type="journal article" date="2018" name="BMC Genomics">
        <title>Comparative genome analyses reveal sequence features reflecting distinct modes of host-adaptation between dicot and monocot powdery mildew.</title>
        <authorList>
            <person name="Wu Y."/>
            <person name="Ma X."/>
            <person name="Pan Z."/>
            <person name="Kale S.D."/>
            <person name="Song Y."/>
            <person name="King H."/>
            <person name="Zhang Q."/>
            <person name="Presley C."/>
            <person name="Deng X."/>
            <person name="Wei C.I."/>
            <person name="Xiao S."/>
        </authorList>
    </citation>
    <scope>NUCLEOTIDE SEQUENCE [LARGE SCALE GENOMIC DNA]</scope>
    <source>
        <strain evidence="2">UCSC1</strain>
    </source>
</reference>
<dbReference type="EMBL" id="MCBR01021201">
    <property type="protein sequence ID" value="RKF54404.1"/>
    <property type="molecule type" value="Genomic_DNA"/>
</dbReference>
<dbReference type="Proteomes" id="UP000285405">
    <property type="component" value="Unassembled WGS sequence"/>
</dbReference>
<dbReference type="OrthoDB" id="3941683at2759"/>
<feature type="signal peptide" evidence="1">
    <location>
        <begin position="1"/>
        <end position="20"/>
    </location>
</feature>
<name>A0A420HAD7_9PEZI</name>
<evidence type="ECO:0000256" key="1">
    <source>
        <dbReference type="SAM" id="SignalP"/>
    </source>
</evidence>
<protein>
    <submittedName>
        <fullName evidence="2">Putative effector protein</fullName>
    </submittedName>
</protein>
<keyword evidence="1" id="KW-0732">Signal</keyword>
<evidence type="ECO:0000313" key="2">
    <source>
        <dbReference type="EMBL" id="RKF54404.1"/>
    </source>
</evidence>
<organism evidence="2 3">
    <name type="scientific">Golovinomyces cichoracearum</name>
    <dbReference type="NCBI Taxonomy" id="62708"/>
    <lineage>
        <taxon>Eukaryota</taxon>
        <taxon>Fungi</taxon>
        <taxon>Dikarya</taxon>
        <taxon>Ascomycota</taxon>
        <taxon>Pezizomycotina</taxon>
        <taxon>Leotiomycetes</taxon>
        <taxon>Erysiphales</taxon>
        <taxon>Erysiphaceae</taxon>
        <taxon>Golovinomyces</taxon>
    </lineage>
</organism>